<feature type="domain" description="DUF2062" evidence="2">
    <location>
        <begin position="22"/>
        <end position="176"/>
    </location>
</feature>
<evidence type="ECO:0000256" key="1">
    <source>
        <dbReference type="SAM" id="Phobius"/>
    </source>
</evidence>
<sequence length="185" mass="20651">MRRHLRKYLPDHATIRENRWLAFFGDTLRHPRLWHLNRHSAAGAVAAGLFCGLIPGPFQMLGAAICAVAFRVNLPLALITTLYTNPLTIVPLYLLAFGLGQFALGIVGHEVGGRFVAPPEYGTDGLLTWIDALLHWMAHLGKPLALGLVLLAGLLSFGGYLAVRFAWRIHLIRAWRRRALQRQPH</sequence>
<proteinExistence type="predicted"/>
<name>A0AA49FMG7_9PROT</name>
<protein>
    <submittedName>
        <fullName evidence="3">DUF2062 domain-containing protein</fullName>
    </submittedName>
</protein>
<dbReference type="Proteomes" id="UP001234916">
    <property type="component" value="Chromosome"/>
</dbReference>
<keyword evidence="1" id="KW-1133">Transmembrane helix</keyword>
<dbReference type="InterPro" id="IPR018639">
    <property type="entry name" value="DUF2062"/>
</dbReference>
<dbReference type="PANTHER" id="PTHR40547:SF1">
    <property type="entry name" value="SLL0298 PROTEIN"/>
    <property type="match status" value="1"/>
</dbReference>
<dbReference type="AlphaFoldDB" id="A0AA49FMG7"/>
<reference evidence="3" key="1">
    <citation type="journal article" date="2023" name="Nat. Microbiol.">
        <title>Enrichment and characterization of a nitric oxide-reducing microbial community in a continuous bioreactor.</title>
        <authorList>
            <person name="Garrido-Amador P."/>
            <person name="Stortenbeker N."/>
            <person name="Wessels H.J.C.T."/>
            <person name="Speth D.R."/>
            <person name="Garcia-Heredia I."/>
            <person name="Kartal B."/>
        </authorList>
    </citation>
    <scope>NUCLEOTIDE SEQUENCE</scope>
    <source>
        <strain evidence="3">MAG1</strain>
    </source>
</reference>
<evidence type="ECO:0000313" key="3">
    <source>
        <dbReference type="EMBL" id="WIM05980.1"/>
    </source>
</evidence>
<keyword evidence="1" id="KW-0812">Transmembrane</keyword>
<feature type="transmembrane region" description="Helical" evidence="1">
    <location>
        <begin position="41"/>
        <end position="70"/>
    </location>
</feature>
<dbReference type="Pfam" id="PF09835">
    <property type="entry name" value="DUF2062"/>
    <property type="match status" value="1"/>
</dbReference>
<accession>A0AA49FMG7</accession>
<feature type="transmembrane region" description="Helical" evidence="1">
    <location>
        <begin position="90"/>
        <end position="109"/>
    </location>
</feature>
<dbReference type="PANTHER" id="PTHR40547">
    <property type="entry name" value="SLL0298 PROTEIN"/>
    <property type="match status" value="1"/>
</dbReference>
<evidence type="ECO:0000259" key="2">
    <source>
        <dbReference type="Pfam" id="PF09835"/>
    </source>
</evidence>
<keyword evidence="1" id="KW-0472">Membrane</keyword>
<dbReference type="KEGG" id="npv:OHM77_01425"/>
<dbReference type="EMBL" id="CP107246">
    <property type="protein sequence ID" value="WIM05980.1"/>
    <property type="molecule type" value="Genomic_DNA"/>
</dbReference>
<organism evidence="3">
    <name type="scientific">Candidatus Nitricoxidivorans perseverans</name>
    <dbReference type="NCBI Taxonomy" id="2975601"/>
    <lineage>
        <taxon>Bacteria</taxon>
        <taxon>Pseudomonadati</taxon>
        <taxon>Pseudomonadota</taxon>
        <taxon>Betaproteobacteria</taxon>
        <taxon>Nitrosomonadales</taxon>
        <taxon>Sterolibacteriaceae</taxon>
        <taxon>Candidatus Nitricoxidivorans</taxon>
    </lineage>
</organism>
<gene>
    <name evidence="3" type="ORF">OHM77_01425</name>
</gene>
<feature type="transmembrane region" description="Helical" evidence="1">
    <location>
        <begin position="144"/>
        <end position="167"/>
    </location>
</feature>